<proteinExistence type="predicted"/>
<evidence type="ECO:0000313" key="3">
    <source>
        <dbReference type="Proteomes" id="UP001244564"/>
    </source>
</evidence>
<evidence type="ECO:0000256" key="1">
    <source>
        <dbReference type="SAM" id="Phobius"/>
    </source>
</evidence>
<keyword evidence="1" id="KW-1133">Transmembrane helix</keyword>
<dbReference type="RefSeq" id="WP_225340973.1">
    <property type="nucleotide sequence ID" value="NZ_CP084108.1"/>
</dbReference>
<dbReference type="GeneID" id="74905225"/>
<feature type="transmembrane region" description="Helical" evidence="1">
    <location>
        <begin position="97"/>
        <end position="118"/>
    </location>
</feature>
<reference evidence="2 3" key="1">
    <citation type="submission" date="2023-04" db="EMBL/GenBank/DDBJ databases">
        <title>Genomic of Lysinibacillus capsici TSBLM.</title>
        <authorList>
            <person name="Hu X.S."/>
            <person name="Yu C.H."/>
        </authorList>
    </citation>
    <scope>NUCLEOTIDE SEQUENCE [LARGE SCALE GENOMIC DNA]</scope>
    <source>
        <strain evidence="2 3">TSBLM</strain>
    </source>
</reference>
<protein>
    <recommendedName>
        <fullName evidence="4">Group-specific protein</fullName>
    </recommendedName>
</protein>
<keyword evidence="1" id="KW-0812">Transmembrane</keyword>
<accession>A0ABY8KMZ2</accession>
<dbReference type="EMBL" id="CP122283">
    <property type="protein sequence ID" value="WGF39066.1"/>
    <property type="molecule type" value="Genomic_DNA"/>
</dbReference>
<evidence type="ECO:0008006" key="4">
    <source>
        <dbReference type="Google" id="ProtNLM"/>
    </source>
</evidence>
<keyword evidence="3" id="KW-1185">Reference proteome</keyword>
<name>A0ABY8KMZ2_9BACI</name>
<evidence type="ECO:0000313" key="2">
    <source>
        <dbReference type="EMBL" id="WGF39066.1"/>
    </source>
</evidence>
<gene>
    <name evidence="2" type="ORF">QBO96_02045</name>
</gene>
<sequence>MAILKPLKRLSECFLILTMLYLSIDGVCVLTTFISSDNVREGIEGLMVFLITTSFALSLSLKFTFRTSKTILESFLLCLSLCTLLGLSFLGNQESTTLIIVIYLVLNAVLFLVQKIIIHKKQKQHNLIVNDKGGV</sequence>
<keyword evidence="1" id="KW-0472">Membrane</keyword>
<dbReference type="Proteomes" id="UP001244564">
    <property type="component" value="Chromosome"/>
</dbReference>
<feature type="transmembrane region" description="Helical" evidence="1">
    <location>
        <begin position="46"/>
        <end position="65"/>
    </location>
</feature>
<feature type="transmembrane region" description="Helical" evidence="1">
    <location>
        <begin position="72"/>
        <end position="91"/>
    </location>
</feature>
<feature type="transmembrane region" description="Helical" evidence="1">
    <location>
        <begin position="12"/>
        <end position="34"/>
    </location>
</feature>
<organism evidence="2 3">
    <name type="scientific">Lysinibacillus capsici</name>
    <dbReference type="NCBI Taxonomy" id="2115968"/>
    <lineage>
        <taxon>Bacteria</taxon>
        <taxon>Bacillati</taxon>
        <taxon>Bacillota</taxon>
        <taxon>Bacilli</taxon>
        <taxon>Bacillales</taxon>
        <taxon>Bacillaceae</taxon>
        <taxon>Lysinibacillus</taxon>
    </lineage>
</organism>